<comment type="caution">
    <text evidence="1">The sequence shown here is derived from an EMBL/GenBank/DDBJ whole genome shotgun (WGS) entry which is preliminary data.</text>
</comment>
<accession>A0ABQ4TIC2</accession>
<reference evidence="1" key="2">
    <citation type="submission" date="2021-08" db="EMBL/GenBank/DDBJ databases">
        <authorList>
            <person name="Tani A."/>
            <person name="Ola A."/>
            <person name="Ogura Y."/>
            <person name="Katsura K."/>
            <person name="Hayashi T."/>
        </authorList>
    </citation>
    <scope>NUCLEOTIDE SEQUENCE</scope>
    <source>
        <strain evidence="1">NBRC 15689</strain>
    </source>
</reference>
<dbReference type="Proteomes" id="UP001055156">
    <property type="component" value="Unassembled WGS sequence"/>
</dbReference>
<name>A0ABQ4TIC2_METOR</name>
<evidence type="ECO:0000313" key="2">
    <source>
        <dbReference type="Proteomes" id="UP001055156"/>
    </source>
</evidence>
<sequence length="133" mass="14607">MAALALAPEAPTHILRYRYLLGVETWLDQHRVGTTLEGVVDEIGDMHAGFILVAVHRLDFGAGTIADVTADALHALAARCEQERDEAPVGALPAFDRYGVPRPREWPEEEDAFRLERLGPADCLNSGYATGRR</sequence>
<dbReference type="EMBL" id="BPQV01000020">
    <property type="protein sequence ID" value="GJE29767.1"/>
    <property type="molecule type" value="Genomic_DNA"/>
</dbReference>
<evidence type="ECO:0000313" key="1">
    <source>
        <dbReference type="EMBL" id="GJE29767.1"/>
    </source>
</evidence>
<organism evidence="1 2">
    <name type="scientific">Methylobacterium organophilum</name>
    <dbReference type="NCBI Taxonomy" id="410"/>
    <lineage>
        <taxon>Bacteria</taxon>
        <taxon>Pseudomonadati</taxon>
        <taxon>Pseudomonadota</taxon>
        <taxon>Alphaproteobacteria</taxon>
        <taxon>Hyphomicrobiales</taxon>
        <taxon>Methylobacteriaceae</taxon>
        <taxon>Methylobacterium</taxon>
    </lineage>
</organism>
<dbReference type="RefSeq" id="WP_238314988.1">
    <property type="nucleotide sequence ID" value="NZ_BPQV01000020.1"/>
</dbReference>
<reference evidence="1" key="1">
    <citation type="journal article" date="2021" name="Front. Microbiol.">
        <title>Comprehensive Comparative Genomics and Phenotyping of Methylobacterium Species.</title>
        <authorList>
            <person name="Alessa O."/>
            <person name="Ogura Y."/>
            <person name="Fujitani Y."/>
            <person name="Takami H."/>
            <person name="Hayashi T."/>
            <person name="Sahin N."/>
            <person name="Tani A."/>
        </authorList>
    </citation>
    <scope>NUCLEOTIDE SEQUENCE</scope>
    <source>
        <strain evidence="1">NBRC 15689</strain>
    </source>
</reference>
<protein>
    <submittedName>
        <fullName evidence="1">Uncharacterized protein</fullName>
    </submittedName>
</protein>
<proteinExistence type="predicted"/>
<gene>
    <name evidence="1" type="ORF">LKMONMHP_4653</name>
</gene>
<keyword evidence="2" id="KW-1185">Reference proteome</keyword>